<organism evidence="1 2">
    <name type="scientific">Catenuloplanes atrovinosus</name>
    <dbReference type="NCBI Taxonomy" id="137266"/>
    <lineage>
        <taxon>Bacteria</taxon>
        <taxon>Bacillati</taxon>
        <taxon>Actinomycetota</taxon>
        <taxon>Actinomycetes</taxon>
        <taxon>Micromonosporales</taxon>
        <taxon>Micromonosporaceae</taxon>
        <taxon>Catenuloplanes</taxon>
    </lineage>
</organism>
<comment type="caution">
    <text evidence="1">The sequence shown here is derived from an EMBL/GenBank/DDBJ whole genome shotgun (WGS) entry which is preliminary data.</text>
</comment>
<accession>A0AAE4CB52</accession>
<evidence type="ECO:0000313" key="1">
    <source>
        <dbReference type="EMBL" id="MDR7277738.1"/>
    </source>
</evidence>
<gene>
    <name evidence="1" type="ORF">J2S41_004516</name>
</gene>
<name>A0AAE4CB52_9ACTN</name>
<proteinExistence type="predicted"/>
<dbReference type="AlphaFoldDB" id="A0AAE4CB52"/>
<dbReference type="Proteomes" id="UP001183643">
    <property type="component" value="Unassembled WGS sequence"/>
</dbReference>
<protein>
    <submittedName>
        <fullName evidence="1">Uncharacterized protein</fullName>
    </submittedName>
</protein>
<reference evidence="1" key="1">
    <citation type="submission" date="2023-07" db="EMBL/GenBank/DDBJ databases">
        <title>Sequencing the genomes of 1000 actinobacteria strains.</title>
        <authorList>
            <person name="Klenk H.-P."/>
        </authorList>
    </citation>
    <scope>NUCLEOTIDE SEQUENCE</scope>
    <source>
        <strain evidence="1">DSM 44707</strain>
    </source>
</reference>
<evidence type="ECO:0000313" key="2">
    <source>
        <dbReference type="Proteomes" id="UP001183643"/>
    </source>
</evidence>
<keyword evidence="2" id="KW-1185">Reference proteome</keyword>
<dbReference type="EMBL" id="JAVDYB010000001">
    <property type="protein sequence ID" value="MDR7277738.1"/>
    <property type="molecule type" value="Genomic_DNA"/>
</dbReference>
<sequence length="90" mass="9971">MTWASGASSLVTHRRICNRRLKHVCYQWAFSALTRSPGARALYDRRREAGATHAGALRHLGGRLLSGLHHCLARGEFYDEDRAFPGPAPG</sequence>